<accession>A0A5D2RI03</accession>
<dbReference type="Proteomes" id="UP000322667">
    <property type="component" value="Chromosome A02"/>
</dbReference>
<dbReference type="PANTHER" id="PTHR31110">
    <property type="entry name" value="PESTICIDAL CRYSTAL CRY8BA PROTEIN"/>
    <property type="match status" value="1"/>
</dbReference>
<organism evidence="1 2">
    <name type="scientific">Gossypium tomentosum</name>
    <name type="common">Hawaiian cotton</name>
    <name type="synonym">Gossypium sandvicense</name>
    <dbReference type="NCBI Taxonomy" id="34277"/>
    <lineage>
        <taxon>Eukaryota</taxon>
        <taxon>Viridiplantae</taxon>
        <taxon>Streptophyta</taxon>
        <taxon>Embryophyta</taxon>
        <taxon>Tracheophyta</taxon>
        <taxon>Spermatophyta</taxon>
        <taxon>Magnoliopsida</taxon>
        <taxon>eudicotyledons</taxon>
        <taxon>Gunneridae</taxon>
        <taxon>Pentapetalae</taxon>
        <taxon>rosids</taxon>
        <taxon>malvids</taxon>
        <taxon>Malvales</taxon>
        <taxon>Malvaceae</taxon>
        <taxon>Malvoideae</taxon>
        <taxon>Gossypium</taxon>
    </lineage>
</organism>
<reference evidence="1 2" key="1">
    <citation type="submission" date="2019-07" db="EMBL/GenBank/DDBJ databases">
        <title>WGS assembly of Gossypium tomentosum.</title>
        <authorList>
            <person name="Chen Z.J."/>
            <person name="Sreedasyam A."/>
            <person name="Ando A."/>
            <person name="Song Q."/>
            <person name="De L."/>
            <person name="Hulse-Kemp A."/>
            <person name="Ding M."/>
            <person name="Ye W."/>
            <person name="Kirkbride R."/>
            <person name="Jenkins J."/>
            <person name="Plott C."/>
            <person name="Lovell J."/>
            <person name="Lin Y.-M."/>
            <person name="Vaughn R."/>
            <person name="Liu B."/>
            <person name="Li W."/>
            <person name="Simpson S."/>
            <person name="Scheffler B."/>
            <person name="Saski C."/>
            <person name="Grover C."/>
            <person name="Hu G."/>
            <person name="Conover J."/>
            <person name="Carlson J."/>
            <person name="Shu S."/>
            <person name="Boston L."/>
            <person name="Williams M."/>
            <person name="Peterson D."/>
            <person name="Mcgee K."/>
            <person name="Jones D."/>
            <person name="Wendel J."/>
            <person name="Stelly D."/>
            <person name="Grimwood J."/>
            <person name="Schmutz J."/>
        </authorList>
    </citation>
    <scope>NUCLEOTIDE SEQUENCE [LARGE SCALE GENOMIC DNA]</scope>
    <source>
        <strain evidence="1">7179.01</strain>
    </source>
</reference>
<dbReference type="AlphaFoldDB" id="A0A5D2RI03"/>
<dbReference type="EMBL" id="CM017611">
    <property type="protein sequence ID" value="TYI39405.1"/>
    <property type="molecule type" value="Genomic_DNA"/>
</dbReference>
<evidence type="ECO:0000313" key="1">
    <source>
        <dbReference type="EMBL" id="TYI39405.1"/>
    </source>
</evidence>
<proteinExistence type="predicted"/>
<protein>
    <submittedName>
        <fullName evidence="1">Uncharacterized protein</fullName>
    </submittedName>
</protein>
<dbReference type="PANTHER" id="PTHR31110:SF2">
    <property type="entry name" value="PESTICIDAL CRYSTAL CRY8BA PROTEIN"/>
    <property type="match status" value="1"/>
</dbReference>
<name>A0A5D2RI03_GOSTO</name>
<keyword evidence="2" id="KW-1185">Reference proteome</keyword>
<evidence type="ECO:0000313" key="2">
    <source>
        <dbReference type="Proteomes" id="UP000322667"/>
    </source>
</evidence>
<sequence length="172" mass="19443">MKWRWCRICHRSSGSARIPTFHVSGLGPWQAVIAYDACCLHAWARGCMEAPMFLENECALLRDTFGLQQILLQSEEERMEKPTLDFTSEAAAPKPTKFVGKMKVQVHKVKTTVDPPTGCSMTSLSLSAPRAKLKTIQNQLSNFSQYFLQGGRLLKIFELLLIYQIVLSHIKV</sequence>
<gene>
    <name evidence="1" type="ORF">ES332_A02G096100v1</name>
</gene>